<dbReference type="InterPro" id="IPR012347">
    <property type="entry name" value="Ferritin-like"/>
</dbReference>
<dbReference type="InterPro" id="IPR009078">
    <property type="entry name" value="Ferritin-like_SF"/>
</dbReference>
<dbReference type="CDD" id="cd00657">
    <property type="entry name" value="Ferritin_like"/>
    <property type="match status" value="1"/>
</dbReference>
<dbReference type="EMBL" id="FOYZ01000003">
    <property type="protein sequence ID" value="SFR69321.1"/>
    <property type="molecule type" value="Genomic_DNA"/>
</dbReference>
<dbReference type="RefSeq" id="WP_177214562.1">
    <property type="nucleotide sequence ID" value="NZ_FOYZ01000003.1"/>
</dbReference>
<proteinExistence type="predicted"/>
<name>A0A1I6IRR2_9FIRM</name>
<dbReference type="Proteomes" id="UP000199659">
    <property type="component" value="Unassembled WGS sequence"/>
</dbReference>
<gene>
    <name evidence="1" type="ORF">SAMN05661086_01083</name>
</gene>
<evidence type="ECO:0000313" key="2">
    <source>
        <dbReference type="Proteomes" id="UP000199659"/>
    </source>
</evidence>
<dbReference type="Gene3D" id="1.20.1260.10">
    <property type="match status" value="1"/>
</dbReference>
<protein>
    <submittedName>
        <fullName evidence="1">Rubrerythrin</fullName>
    </submittedName>
</protein>
<sequence>MFIAPCQSSKLTDNAQLRAAIAAISDAVGSEKEDELFYDYLLSQAPTEEEVEIITSIRDDERKHNKLFRRIYYDFTGNEIGSQEEVDFEMPESYVDGIRRALFGELAAVEKYRIIRSGLPMGAYQDTLFDIITDEIKHASKYNYLFTLNQGMNQPVLNAMDMDRTKFTPDDWVNYIMPLAKRALQEAKQGINQEHLFQEFILAGVLVGLGKSPEDAIDQVEQWEKTGASQILAMSKLNGISRK</sequence>
<dbReference type="AlphaFoldDB" id="A0A1I6IRR2"/>
<reference evidence="1 2" key="1">
    <citation type="submission" date="2016-10" db="EMBL/GenBank/DDBJ databases">
        <authorList>
            <person name="de Groot N.N."/>
        </authorList>
    </citation>
    <scope>NUCLEOTIDE SEQUENCE [LARGE SCALE GENOMIC DNA]</scope>
    <source>
        <strain evidence="1 2">743A</strain>
    </source>
</reference>
<keyword evidence="2" id="KW-1185">Reference proteome</keyword>
<evidence type="ECO:0000313" key="1">
    <source>
        <dbReference type="EMBL" id="SFR69321.1"/>
    </source>
</evidence>
<dbReference type="SUPFAM" id="SSF47240">
    <property type="entry name" value="Ferritin-like"/>
    <property type="match status" value="1"/>
</dbReference>
<organism evidence="1 2">
    <name type="scientific">Anaeromicropila populeti</name>
    <dbReference type="NCBI Taxonomy" id="37658"/>
    <lineage>
        <taxon>Bacteria</taxon>
        <taxon>Bacillati</taxon>
        <taxon>Bacillota</taxon>
        <taxon>Clostridia</taxon>
        <taxon>Lachnospirales</taxon>
        <taxon>Lachnospiraceae</taxon>
        <taxon>Anaeromicropila</taxon>
    </lineage>
</organism>
<dbReference type="STRING" id="37658.SAMN05661086_01083"/>
<accession>A0A1I6IRR2</accession>